<evidence type="ECO:0000256" key="1">
    <source>
        <dbReference type="ARBA" id="ARBA00008157"/>
    </source>
</evidence>
<dbReference type="PROSITE" id="PS50217">
    <property type="entry name" value="BZIP"/>
    <property type="match status" value="1"/>
</dbReference>
<keyword evidence="3" id="KW-0238">DNA-binding</keyword>
<evidence type="ECO:0000313" key="8">
    <source>
        <dbReference type="Ensembl" id="ENSGWIP00000024263.1"/>
    </source>
</evidence>
<keyword evidence="4" id="KW-0010">Activator</keyword>
<accession>A0A8C5ENH2</accession>
<sequence length="176" mass="20058">MQLPVPVDWVVDLSRNDFQLLLKQQDFTREQLEFINETRRRSKNRLAARRCRKRKLDCIYSLQCEINKLKTEREKLLVERGQLGQLKLKTCQNVSALCQKVCSQENLQPGQLQVLAKYTSADCSLSSFFPCIDMLLSQHGLSPQQTSSSSCRDHNPRSTAALAVAYNSSLPPLSVE</sequence>
<dbReference type="InterPro" id="IPR004826">
    <property type="entry name" value="bZIP_Maf"/>
</dbReference>
<keyword evidence="9" id="KW-1185">Reference proteome</keyword>
<dbReference type="Proteomes" id="UP000694680">
    <property type="component" value="Chromosome 14"/>
</dbReference>
<organism evidence="8 9">
    <name type="scientific">Gouania willdenowi</name>
    <name type="common">Blunt-snouted clingfish</name>
    <name type="synonym">Lepadogaster willdenowi</name>
    <dbReference type="NCBI Taxonomy" id="441366"/>
    <lineage>
        <taxon>Eukaryota</taxon>
        <taxon>Metazoa</taxon>
        <taxon>Chordata</taxon>
        <taxon>Craniata</taxon>
        <taxon>Vertebrata</taxon>
        <taxon>Euteleostomi</taxon>
        <taxon>Actinopterygii</taxon>
        <taxon>Neopterygii</taxon>
        <taxon>Teleostei</taxon>
        <taxon>Neoteleostei</taxon>
        <taxon>Acanthomorphata</taxon>
        <taxon>Ovalentaria</taxon>
        <taxon>Blenniimorphae</taxon>
        <taxon>Blenniiformes</taxon>
        <taxon>Gobiesocoidei</taxon>
        <taxon>Gobiesocidae</taxon>
        <taxon>Gobiesocinae</taxon>
        <taxon>Gouania</taxon>
    </lineage>
</organism>
<proteinExistence type="inferred from homology"/>
<dbReference type="PANTHER" id="PTHR24411:SF55">
    <property type="entry name" value="SEGMENTATION PROTEIN CAP'N'COLLAR"/>
    <property type="match status" value="1"/>
</dbReference>
<dbReference type="SMART" id="SM00338">
    <property type="entry name" value="BRLZ"/>
    <property type="match status" value="1"/>
</dbReference>
<dbReference type="GO" id="GO:0005634">
    <property type="term" value="C:nucleus"/>
    <property type="evidence" value="ECO:0007669"/>
    <property type="project" value="TreeGrafter"/>
</dbReference>
<dbReference type="SUPFAM" id="SSF47454">
    <property type="entry name" value="A DNA-binding domain in eukaryotic transcription factors"/>
    <property type="match status" value="1"/>
</dbReference>
<dbReference type="Gene3D" id="1.10.880.10">
    <property type="entry name" value="Transcription factor, Skn-1-like, DNA-binding domain"/>
    <property type="match status" value="1"/>
</dbReference>
<evidence type="ECO:0000313" key="9">
    <source>
        <dbReference type="Proteomes" id="UP000694680"/>
    </source>
</evidence>
<name>A0A8C5ENH2_GOUWI</name>
<dbReference type="PANTHER" id="PTHR24411">
    <property type="entry name" value="NUCLEAR FACTOR ERYTHROID 2-RELATED FACTOR"/>
    <property type="match status" value="1"/>
</dbReference>
<feature type="domain" description="BZIP" evidence="7">
    <location>
        <begin position="39"/>
        <end position="83"/>
    </location>
</feature>
<evidence type="ECO:0000256" key="6">
    <source>
        <dbReference type="ARBA" id="ARBA00023242"/>
    </source>
</evidence>
<dbReference type="GO" id="GO:0000978">
    <property type="term" value="F:RNA polymerase II cis-regulatory region sequence-specific DNA binding"/>
    <property type="evidence" value="ECO:0007669"/>
    <property type="project" value="InterPro"/>
</dbReference>
<dbReference type="InterPro" id="IPR008917">
    <property type="entry name" value="TF_DNA-bd_sf"/>
</dbReference>
<keyword evidence="2" id="KW-0805">Transcription regulation</keyword>
<reference evidence="8" key="2">
    <citation type="submission" date="2025-08" db="UniProtKB">
        <authorList>
            <consortium name="Ensembl"/>
        </authorList>
    </citation>
    <scope>IDENTIFICATION</scope>
</reference>
<keyword evidence="6" id="KW-0539">Nucleus</keyword>
<protein>
    <recommendedName>
        <fullName evidence="7">BZIP domain-containing protein</fullName>
    </recommendedName>
</protein>
<evidence type="ECO:0000256" key="5">
    <source>
        <dbReference type="ARBA" id="ARBA00023163"/>
    </source>
</evidence>
<reference evidence="8" key="3">
    <citation type="submission" date="2025-09" db="UniProtKB">
        <authorList>
            <consortium name="Ensembl"/>
        </authorList>
    </citation>
    <scope>IDENTIFICATION</scope>
</reference>
<dbReference type="InterPro" id="IPR047167">
    <property type="entry name" value="NFE2-like"/>
</dbReference>
<evidence type="ECO:0000256" key="3">
    <source>
        <dbReference type="ARBA" id="ARBA00023125"/>
    </source>
</evidence>
<evidence type="ECO:0000256" key="2">
    <source>
        <dbReference type="ARBA" id="ARBA00023015"/>
    </source>
</evidence>
<dbReference type="Pfam" id="PF03131">
    <property type="entry name" value="bZIP_Maf"/>
    <property type="match status" value="1"/>
</dbReference>
<dbReference type="Ensembl" id="ENSGWIT00000026551.1">
    <property type="protein sequence ID" value="ENSGWIP00000024263.1"/>
    <property type="gene ID" value="ENSGWIG00000012887.1"/>
</dbReference>
<comment type="similarity">
    <text evidence="1">Belongs to the bZIP family. CNC subfamily.</text>
</comment>
<dbReference type="AlphaFoldDB" id="A0A8C5ENH2"/>
<dbReference type="GO" id="GO:0000981">
    <property type="term" value="F:DNA-binding transcription factor activity, RNA polymerase II-specific"/>
    <property type="evidence" value="ECO:0007669"/>
    <property type="project" value="TreeGrafter"/>
</dbReference>
<dbReference type="PROSITE" id="PS00036">
    <property type="entry name" value="BZIP_BASIC"/>
    <property type="match status" value="1"/>
</dbReference>
<reference evidence="8" key="1">
    <citation type="submission" date="2020-06" db="EMBL/GenBank/DDBJ databases">
        <authorList>
            <consortium name="Wellcome Sanger Institute Data Sharing"/>
        </authorList>
    </citation>
    <scope>NUCLEOTIDE SEQUENCE [LARGE SCALE GENOMIC DNA]</scope>
</reference>
<evidence type="ECO:0000256" key="4">
    <source>
        <dbReference type="ARBA" id="ARBA00023159"/>
    </source>
</evidence>
<keyword evidence="5" id="KW-0804">Transcription</keyword>
<dbReference type="InterPro" id="IPR004827">
    <property type="entry name" value="bZIP"/>
</dbReference>
<evidence type="ECO:0000259" key="7">
    <source>
        <dbReference type="PROSITE" id="PS50217"/>
    </source>
</evidence>